<feature type="transmembrane region" description="Helical" evidence="6">
    <location>
        <begin position="123"/>
        <end position="146"/>
    </location>
</feature>
<reference evidence="8 9" key="1">
    <citation type="journal article" date="2024" name="J. Plant Pathol.">
        <title>Sequence and assembly of the genome of Seiridium unicorne, isolate CBS 538.82, causal agent of cypress canker disease.</title>
        <authorList>
            <person name="Scali E."/>
            <person name="Rocca G.D."/>
            <person name="Danti R."/>
            <person name="Garbelotto M."/>
            <person name="Barberini S."/>
            <person name="Baroncelli R."/>
            <person name="Emiliani G."/>
        </authorList>
    </citation>
    <scope>NUCLEOTIDE SEQUENCE [LARGE SCALE GENOMIC DNA]</scope>
    <source>
        <strain evidence="8 9">BM-138-508</strain>
    </source>
</reference>
<protein>
    <recommendedName>
        <fullName evidence="7">Rhodopsin domain-containing protein</fullName>
    </recommendedName>
</protein>
<evidence type="ECO:0000256" key="1">
    <source>
        <dbReference type="ARBA" id="ARBA00004141"/>
    </source>
</evidence>
<evidence type="ECO:0000256" key="5">
    <source>
        <dbReference type="ARBA" id="ARBA00038359"/>
    </source>
</evidence>
<dbReference type="EMBL" id="JARVKF010000419">
    <property type="protein sequence ID" value="KAK9415035.1"/>
    <property type="molecule type" value="Genomic_DNA"/>
</dbReference>
<evidence type="ECO:0000313" key="9">
    <source>
        <dbReference type="Proteomes" id="UP001408356"/>
    </source>
</evidence>
<comment type="subcellular location">
    <subcellularLocation>
        <location evidence="1">Membrane</location>
        <topology evidence="1">Multi-pass membrane protein</topology>
    </subcellularLocation>
</comment>
<comment type="caution">
    <text evidence="8">The sequence shown here is derived from an EMBL/GenBank/DDBJ whole genome shotgun (WGS) entry which is preliminary data.</text>
</comment>
<evidence type="ECO:0000256" key="6">
    <source>
        <dbReference type="SAM" id="Phobius"/>
    </source>
</evidence>
<feature type="transmembrane region" description="Helical" evidence="6">
    <location>
        <begin position="92"/>
        <end position="111"/>
    </location>
</feature>
<keyword evidence="4 6" id="KW-0472">Membrane</keyword>
<dbReference type="PANTHER" id="PTHR33048">
    <property type="entry name" value="PTH11-LIKE INTEGRAL MEMBRANE PROTEIN (AFU_ORTHOLOGUE AFUA_5G11245)"/>
    <property type="match status" value="1"/>
</dbReference>
<keyword evidence="9" id="KW-1185">Reference proteome</keyword>
<dbReference type="PANTHER" id="PTHR33048:SF166">
    <property type="entry name" value="PTH11-LIKE INTEGRAL MEMBRANE PROTEIN"/>
    <property type="match status" value="1"/>
</dbReference>
<name>A0ABR2UKP6_9PEZI</name>
<gene>
    <name evidence="8" type="ORF">SUNI508_10640</name>
</gene>
<feature type="domain" description="Rhodopsin" evidence="7">
    <location>
        <begin position="9"/>
        <end position="131"/>
    </location>
</feature>
<evidence type="ECO:0000256" key="2">
    <source>
        <dbReference type="ARBA" id="ARBA00022692"/>
    </source>
</evidence>
<dbReference type="Pfam" id="PF20684">
    <property type="entry name" value="Fung_rhodopsin"/>
    <property type="match status" value="1"/>
</dbReference>
<comment type="similarity">
    <text evidence="5">Belongs to the SAT4 family.</text>
</comment>
<dbReference type="InterPro" id="IPR049326">
    <property type="entry name" value="Rhodopsin_dom_fungi"/>
</dbReference>
<dbReference type="InterPro" id="IPR052337">
    <property type="entry name" value="SAT4-like"/>
</dbReference>
<evidence type="ECO:0000256" key="4">
    <source>
        <dbReference type="ARBA" id="ARBA00023136"/>
    </source>
</evidence>
<feature type="transmembrane region" description="Helical" evidence="6">
    <location>
        <begin position="12"/>
        <end position="32"/>
    </location>
</feature>
<keyword evidence="2 6" id="KW-0812">Transmembrane</keyword>
<evidence type="ECO:0000256" key="3">
    <source>
        <dbReference type="ARBA" id="ARBA00022989"/>
    </source>
</evidence>
<proteinExistence type="inferred from homology"/>
<organism evidence="8 9">
    <name type="scientific">Seiridium unicorne</name>
    <dbReference type="NCBI Taxonomy" id="138068"/>
    <lineage>
        <taxon>Eukaryota</taxon>
        <taxon>Fungi</taxon>
        <taxon>Dikarya</taxon>
        <taxon>Ascomycota</taxon>
        <taxon>Pezizomycotina</taxon>
        <taxon>Sordariomycetes</taxon>
        <taxon>Xylariomycetidae</taxon>
        <taxon>Amphisphaeriales</taxon>
        <taxon>Sporocadaceae</taxon>
        <taxon>Seiridium</taxon>
    </lineage>
</organism>
<evidence type="ECO:0000313" key="8">
    <source>
        <dbReference type="EMBL" id="KAK9415035.1"/>
    </source>
</evidence>
<dbReference type="Proteomes" id="UP001408356">
    <property type="component" value="Unassembled WGS sequence"/>
</dbReference>
<evidence type="ECO:0000259" key="7">
    <source>
        <dbReference type="Pfam" id="PF20684"/>
    </source>
</evidence>
<feature type="transmembrane region" description="Helical" evidence="6">
    <location>
        <begin position="55"/>
        <end position="80"/>
    </location>
</feature>
<keyword evidence="3 6" id="KW-1133">Transmembrane helix</keyword>
<sequence length="218" mass="24428">MISKLPYEQLVVVTLWITLASTFIASVLSVFLECQPFYLYYQINPNAGDCVIGNLWLYVYEISNVITDALLMTIPIPLVLSVKLPKMQRLRILSLFSIGVFLVAVSIVRILEGRNSHSQRAQTLWASLEILCAAGVAVTPSIYALARNRSENSTIVATLPLDVGYGSHTMTSRIVKDDQQGDRPWYELSDQTSRKDITSRDGIPIETRVEVSNGKYER</sequence>
<accession>A0ABR2UKP6</accession>